<proteinExistence type="predicted"/>
<keyword evidence="1" id="KW-1133">Transmembrane helix</keyword>
<gene>
    <name evidence="2" type="ORF">BDP55DRAFT_643580</name>
</gene>
<dbReference type="RefSeq" id="XP_060436354.1">
    <property type="nucleotide sequence ID" value="XM_060573515.1"/>
</dbReference>
<evidence type="ECO:0000256" key="1">
    <source>
        <dbReference type="SAM" id="Phobius"/>
    </source>
</evidence>
<evidence type="ECO:0000313" key="2">
    <source>
        <dbReference type="EMBL" id="KAK1700597.1"/>
    </source>
</evidence>
<sequence length="78" mass="9058">KNGRKAKRVLHMIQMRSIASRQGQLCWVLAGANGNANIVWTILGEKGFHGLEQSFLFWVFVCFFFFFLHCTLFCPFLE</sequence>
<feature type="transmembrane region" description="Helical" evidence="1">
    <location>
        <begin position="25"/>
        <end position="43"/>
    </location>
</feature>
<accession>A0AAJ0B2R1</accession>
<evidence type="ECO:0000313" key="3">
    <source>
        <dbReference type="Proteomes" id="UP001224890"/>
    </source>
</evidence>
<organism evidence="2 3">
    <name type="scientific">Colletotrichum godetiae</name>
    <dbReference type="NCBI Taxonomy" id="1209918"/>
    <lineage>
        <taxon>Eukaryota</taxon>
        <taxon>Fungi</taxon>
        <taxon>Dikarya</taxon>
        <taxon>Ascomycota</taxon>
        <taxon>Pezizomycotina</taxon>
        <taxon>Sordariomycetes</taxon>
        <taxon>Hypocreomycetidae</taxon>
        <taxon>Glomerellales</taxon>
        <taxon>Glomerellaceae</taxon>
        <taxon>Colletotrichum</taxon>
        <taxon>Colletotrichum acutatum species complex</taxon>
    </lineage>
</organism>
<dbReference type="Proteomes" id="UP001224890">
    <property type="component" value="Unassembled WGS sequence"/>
</dbReference>
<name>A0AAJ0B2R1_9PEZI</name>
<reference evidence="2" key="1">
    <citation type="submission" date="2021-06" db="EMBL/GenBank/DDBJ databases">
        <title>Comparative genomics, transcriptomics and evolutionary studies reveal genomic signatures of adaptation to plant cell wall in hemibiotrophic fungi.</title>
        <authorList>
            <consortium name="DOE Joint Genome Institute"/>
            <person name="Baroncelli R."/>
            <person name="Diaz J.F."/>
            <person name="Benocci T."/>
            <person name="Peng M."/>
            <person name="Battaglia E."/>
            <person name="Haridas S."/>
            <person name="Andreopoulos W."/>
            <person name="Labutti K."/>
            <person name="Pangilinan J."/>
            <person name="Floch G.L."/>
            <person name="Makela M.R."/>
            <person name="Henrissat B."/>
            <person name="Grigoriev I.V."/>
            <person name="Crouch J.A."/>
            <person name="De Vries R.P."/>
            <person name="Sukno S.A."/>
            <person name="Thon M.R."/>
        </authorList>
    </citation>
    <scope>NUCLEOTIDE SEQUENCE</scope>
    <source>
        <strain evidence="2">CBS 193.32</strain>
    </source>
</reference>
<keyword evidence="3" id="KW-1185">Reference proteome</keyword>
<feature type="transmembrane region" description="Helical" evidence="1">
    <location>
        <begin position="55"/>
        <end position="77"/>
    </location>
</feature>
<keyword evidence="1" id="KW-0472">Membrane</keyword>
<protein>
    <submittedName>
        <fullName evidence="2">Uncharacterized protein</fullName>
    </submittedName>
</protein>
<dbReference type="EMBL" id="JAHMHR010000002">
    <property type="protein sequence ID" value="KAK1700597.1"/>
    <property type="molecule type" value="Genomic_DNA"/>
</dbReference>
<dbReference type="GeneID" id="85458041"/>
<keyword evidence="1" id="KW-0812">Transmembrane</keyword>
<feature type="non-terminal residue" evidence="2">
    <location>
        <position position="1"/>
    </location>
</feature>
<comment type="caution">
    <text evidence="2">The sequence shown here is derived from an EMBL/GenBank/DDBJ whole genome shotgun (WGS) entry which is preliminary data.</text>
</comment>
<dbReference type="AlphaFoldDB" id="A0AAJ0B2R1"/>